<name>A0A0F7SIQ4_PHARH</name>
<dbReference type="AlphaFoldDB" id="A0A0F7SIQ4"/>
<comment type="catalytic activity">
    <reaction evidence="3">
        <text>an N-acyl-L-alpha-aminoacyl-tRNA + H2O = an N-acyl-L-amino acid + a tRNA + H(+)</text>
        <dbReference type="Rhea" id="RHEA:54448"/>
        <dbReference type="Rhea" id="RHEA-COMP:10123"/>
        <dbReference type="Rhea" id="RHEA-COMP:13883"/>
        <dbReference type="ChEBI" id="CHEBI:15377"/>
        <dbReference type="ChEBI" id="CHEBI:15378"/>
        <dbReference type="ChEBI" id="CHEBI:59874"/>
        <dbReference type="ChEBI" id="CHEBI:78442"/>
        <dbReference type="ChEBI" id="CHEBI:138191"/>
        <dbReference type="EC" id="3.1.1.29"/>
    </reaction>
</comment>
<dbReference type="Gene3D" id="3.40.1490.10">
    <property type="entry name" value="Bit1"/>
    <property type="match status" value="1"/>
</dbReference>
<dbReference type="InterPro" id="IPR002833">
    <property type="entry name" value="PTH2"/>
</dbReference>
<organism evidence="4">
    <name type="scientific">Phaffia rhodozyma</name>
    <name type="common">Yeast</name>
    <name type="synonym">Xanthophyllomyces dendrorhous</name>
    <dbReference type="NCBI Taxonomy" id="264483"/>
    <lineage>
        <taxon>Eukaryota</taxon>
        <taxon>Fungi</taxon>
        <taxon>Dikarya</taxon>
        <taxon>Basidiomycota</taxon>
        <taxon>Agaricomycotina</taxon>
        <taxon>Tremellomycetes</taxon>
        <taxon>Cystofilobasidiales</taxon>
        <taxon>Mrakiaceae</taxon>
        <taxon>Phaffia</taxon>
    </lineage>
</organism>
<dbReference type="PANTHER" id="PTHR46194">
    <property type="entry name" value="PEPTIDYL-TRNA HYDROLASE PTRHD1-RELATED"/>
    <property type="match status" value="1"/>
</dbReference>
<evidence type="ECO:0000256" key="3">
    <source>
        <dbReference type="ARBA" id="ARBA00048707"/>
    </source>
</evidence>
<dbReference type="InterPro" id="IPR042237">
    <property type="entry name" value="PTRHD1"/>
</dbReference>
<dbReference type="InterPro" id="IPR023476">
    <property type="entry name" value="Pep_tRNA_hydro_II_dom_sf"/>
</dbReference>
<dbReference type="Pfam" id="PF01981">
    <property type="entry name" value="PTH2"/>
    <property type="match status" value="1"/>
</dbReference>
<reference evidence="4" key="1">
    <citation type="submission" date="2014-08" db="EMBL/GenBank/DDBJ databases">
        <authorList>
            <person name="Sharma Rahul"/>
            <person name="Thines Marco"/>
        </authorList>
    </citation>
    <scope>NUCLEOTIDE SEQUENCE</scope>
</reference>
<dbReference type="SUPFAM" id="SSF102462">
    <property type="entry name" value="Peptidyl-tRNA hydrolase II"/>
    <property type="match status" value="1"/>
</dbReference>
<dbReference type="EMBL" id="LN483345">
    <property type="protein sequence ID" value="CDZ98836.1"/>
    <property type="molecule type" value="Genomic_DNA"/>
</dbReference>
<dbReference type="PANTHER" id="PTHR46194:SF1">
    <property type="entry name" value="PEPTIDYL-TRNA HYDROLASE PTRHD1-RELATED"/>
    <property type="match status" value="1"/>
</dbReference>
<accession>A0A0F7SIQ4</accession>
<protein>
    <recommendedName>
        <fullName evidence="1">peptidyl-tRNA hydrolase</fullName>
        <ecNumber evidence="1">3.1.1.29</ecNumber>
    </recommendedName>
</protein>
<keyword evidence="2" id="KW-0378">Hydrolase</keyword>
<evidence type="ECO:0000313" key="4">
    <source>
        <dbReference type="EMBL" id="CDZ98836.1"/>
    </source>
</evidence>
<evidence type="ECO:0000256" key="1">
    <source>
        <dbReference type="ARBA" id="ARBA00013260"/>
    </source>
</evidence>
<proteinExistence type="predicted"/>
<dbReference type="EC" id="3.1.1.29" evidence="1"/>
<dbReference type="GO" id="GO:0004045">
    <property type="term" value="F:peptidyl-tRNA hydrolase activity"/>
    <property type="evidence" value="ECO:0007669"/>
    <property type="project" value="UniProtKB-EC"/>
</dbReference>
<evidence type="ECO:0000256" key="2">
    <source>
        <dbReference type="ARBA" id="ARBA00022801"/>
    </source>
</evidence>
<sequence length="145" mass="16275">MMSSSIPVDTTTAAVVVPTESHPAGPLRMQIILRRDLFENLGWPVGPLMAQASHASTAVLHQFKDEPNVQTYLEDLPNMRKLVYQTTDMNTLQKTIDHLETTGSKYFLWMEQPENYPTALAIVPNRKDNKAVSKALHKGGCVLWK</sequence>